<sequence length="135" mass="15227">MDPRLCTHPSIFVEEIIALEGCSIFYQLIHKADLRGGRQFSQVIDHIIPVKGVVPLLVLFGHCQLPKLLHMGISAFKFSVPVMVIITVKYRSTQLKMVKIMHCRCPILCSICIEAVKPIAFQQIFSASILQRPDL</sequence>
<gene>
    <name evidence="1" type="ORF">EVA_14262</name>
</gene>
<proteinExistence type="predicted"/>
<protein>
    <submittedName>
        <fullName evidence="1">Uncharacterized protein</fullName>
    </submittedName>
</protein>
<accession>J9G789</accession>
<organism evidence="1">
    <name type="scientific">gut metagenome</name>
    <dbReference type="NCBI Taxonomy" id="749906"/>
    <lineage>
        <taxon>unclassified sequences</taxon>
        <taxon>metagenomes</taxon>
        <taxon>organismal metagenomes</taxon>
    </lineage>
</organism>
<evidence type="ECO:0000313" key="1">
    <source>
        <dbReference type="EMBL" id="EJW97632.1"/>
    </source>
</evidence>
<name>J9G789_9ZZZZ</name>
<dbReference type="AlphaFoldDB" id="J9G789"/>
<comment type="caution">
    <text evidence="1">The sequence shown here is derived from an EMBL/GenBank/DDBJ whole genome shotgun (WGS) entry which is preliminary data.</text>
</comment>
<dbReference type="EMBL" id="AMCI01004664">
    <property type="protein sequence ID" value="EJW97632.1"/>
    <property type="molecule type" value="Genomic_DNA"/>
</dbReference>
<reference evidence="1" key="1">
    <citation type="journal article" date="2012" name="PLoS ONE">
        <title>Gene sets for utilization of primary and secondary nutrition supplies in the distal gut of endangered iberian lynx.</title>
        <authorList>
            <person name="Alcaide M."/>
            <person name="Messina E."/>
            <person name="Richter M."/>
            <person name="Bargiela R."/>
            <person name="Peplies J."/>
            <person name="Huws S.A."/>
            <person name="Newbold C.J."/>
            <person name="Golyshin P.N."/>
            <person name="Simon M.A."/>
            <person name="Lopez G."/>
            <person name="Yakimov M.M."/>
            <person name="Ferrer M."/>
        </authorList>
    </citation>
    <scope>NUCLEOTIDE SEQUENCE</scope>
</reference>